<feature type="compositionally biased region" description="Basic residues" evidence="1">
    <location>
        <begin position="1258"/>
        <end position="1268"/>
    </location>
</feature>
<feature type="region of interest" description="Disordered" evidence="1">
    <location>
        <begin position="850"/>
        <end position="928"/>
    </location>
</feature>
<sequence>MKIQKPVTVAHVGFWGLPGHSTVDGPVIDHKKVWPCLAGVHLLAQDEEREYSKSWTRDGRSGRPKKRKLGPGVTYTASISALHKDKSVGALPQGKDTKPTQVTAKLSSSSSSACCQVWSQGGVPTPPQQGCVPIKPPQYSSMGYPEPQPQFNSYDMYNASRAMGVQQHGMMQQTNNPTLVMNHQTNSPSIVMNQQTNSPGMAMNQQTNSPGIVMNQQTNSPGMAMNQQTNSPSMVMNQQTHSPGIVMNQQTNSPGMVMNQQTNNLPMVMNQSTTGNPTLVMNQQTTNPNMLMNQQNSNLTMIMNQQPTNPSMLMNQQANVIMNQQISNQSIAMNQQAINSPMAMSQQTNNSTTVMGQQQANNSTSVMNQQANNSTMVMNQQANNSALVMNQQANNSAMVMNQQQATNSTMVMNQQANNSAMVMNQQANNSAMVMNQQTNNSAMVMNQQHASNSTMVMNQQQASNSAMVMNQQQASNSAMVMNQQANNSAMVMNQQSNNSTMVMNQQRAPPWQQNRGNGVMVPMMQHSQMVIPSAPQQISSTYERVPPLHPYHSTPVPGWTEDNTRKKTKAGKQSNTTKKHRTYGGASEAHNHSQHRNTQQQDPQTPCPNIDVRQLPVEHNRPPAQQSSSSGAAHYPSFMEDPSGYLAQQTALLNSTISRQTGVGSQGYLCHSPTNVRNPDPPPPVVTSCPPPVGVPLPSNVLHQATKGPSSYNPRSNSSAGGGGNASLQNQIQPLLQNANVSLSNPTPTSTYKPVTSSPVFHMQAADSSLPQDHCQGCVNTVVTTMSGENVMYHHHHQHQQQLHSIQTEQSRLHQHDTDYKTFQPAPAQICCTTGFRESIGAGYMVQQQDDNPVTSSTFTDRSASHQHGAVVSHSDSRGPIQGETVSTSNGSPVEAYSNGSIIHQHEASPTSSSSSTPMTSMHSSTSTCRALDAVASSGSSAVISSSSSSPSPFVVPHVSPSGLYSYPVQTTFQQQQHAVVCSSPGMTTASTTLHRHNPRDNYCSHVQEQGRTLKFPAIVTTMASGHTVSSNTLTSVLAGKANTATVSAAPVSTSPPSSAPQPTTYSAQPINVAVSKSPLEMVQSVVSSIQVPIGTNNTTQQHIKHPPVSSGLPPGHILVSSGGQLIMTNAGPALMAPPGPVSKHSTPMMTSVTAAMTQVIPAVGVAQQVPTVLVNALPAPLLIQPGVMTMDGMTGLNQNTMQIPHLTVTAGNMIHSQHGSGQLIDPMGQDPNQRVSHNSGGGFLQQRPSPPEIAPGTKKKATKKRKVSQQTVASMLHIASQQQQQQNNSSLMMQQPQQQSFTPQQGFTMSSPHQGITTTGPMLQALTIVPGKPGAPAQILMNGQPGTATGHFGAHQLITTPTSQQPQQINLLQPVNLLNSATGVVQNFPAFQQFIVPGLGGMVMATDGTTTILPDTSNIGVQLQLQNVNGQNVLTPVQSHSGTVFGHHAGQSILAAGPAGMVIRAPASGGKMPPGTMIQQQNAGPPQFLAATSPTGHQFLMNSPAAFGGQLSPLVANVSPNHQMSFTTNSPNIRPATSSHHHQQDFIQCGQMGQTLMVPCSVPATTAQNTTVVQQNTTIVQQHTTMVSNNQQLLAPQQSYQPNANSGGNATTLNIGPQNFFISNNNGGLEKANQQATNMRQLPPMMKHSVSTQTAAGSQTVQMSSSPGITPGALMVSTNTTFCQTSTGSPPDTTTHSPVDPNVADGRAQSPAADTTTHSIGLDDALPSTCHVSNSCSDHQGCQQASMPMVHCVSSSNEPESQGESDWSTRRLAEGGMNPGHADPIGRKSGGFVESTTLVPAINMSYIGEVFCKQSGGKIIGSSRRLGNTPTKKRHGDTAHSLEEEDDEGEFTIVFGKVEGRFTLLGQHKGEYQTKGFLVLTTNVGAVIANTIDRSVEGFDSRYLFSDKSISGLQGKRLRQGMIGSGSNPVTAETLEQDVRPPLAKR</sequence>
<dbReference type="EMBL" id="OB796113">
    <property type="protein sequence ID" value="CAD7433076.1"/>
    <property type="molecule type" value="Genomic_DNA"/>
</dbReference>
<accession>A0A7R9EFK7</accession>
<evidence type="ECO:0000256" key="1">
    <source>
        <dbReference type="SAM" id="MobiDB-lite"/>
    </source>
</evidence>
<feature type="compositionally biased region" description="Low complexity" evidence="1">
    <location>
        <begin position="909"/>
        <end position="928"/>
    </location>
</feature>
<name>A0A7R9EFK7_9NEOP</name>
<proteinExistence type="predicted"/>
<feature type="compositionally biased region" description="Polar residues" evidence="1">
    <location>
        <begin position="701"/>
        <end position="715"/>
    </location>
</feature>
<feature type="region of interest" description="Disordered" evidence="1">
    <location>
        <begin position="1923"/>
        <end position="1947"/>
    </location>
</feature>
<feature type="compositionally biased region" description="Polar residues" evidence="1">
    <location>
        <begin position="850"/>
        <end position="862"/>
    </location>
</feature>
<feature type="compositionally biased region" description="Basic and acidic residues" evidence="1">
    <location>
        <begin position="48"/>
        <end position="61"/>
    </location>
</feature>
<organism evidence="2">
    <name type="scientific">Timema monikensis</name>
    <dbReference type="NCBI Taxonomy" id="170555"/>
    <lineage>
        <taxon>Eukaryota</taxon>
        <taxon>Metazoa</taxon>
        <taxon>Ecdysozoa</taxon>
        <taxon>Arthropoda</taxon>
        <taxon>Hexapoda</taxon>
        <taxon>Insecta</taxon>
        <taxon>Pterygota</taxon>
        <taxon>Neoptera</taxon>
        <taxon>Polyneoptera</taxon>
        <taxon>Phasmatodea</taxon>
        <taxon>Timematodea</taxon>
        <taxon>Timematoidea</taxon>
        <taxon>Timematidae</taxon>
        <taxon>Timema</taxon>
    </lineage>
</organism>
<gene>
    <name evidence="2" type="ORF">TMSB3V08_LOCUS9765</name>
</gene>
<feature type="compositionally biased region" description="Pro residues" evidence="1">
    <location>
        <begin position="679"/>
        <end position="695"/>
    </location>
</feature>
<reference evidence="2" key="1">
    <citation type="submission" date="2020-11" db="EMBL/GenBank/DDBJ databases">
        <authorList>
            <person name="Tran Van P."/>
        </authorList>
    </citation>
    <scope>NUCLEOTIDE SEQUENCE</scope>
</reference>
<feature type="region of interest" description="Disordered" evidence="1">
    <location>
        <begin position="1218"/>
        <end position="1319"/>
    </location>
</feature>
<feature type="region of interest" description="Disordered" evidence="1">
    <location>
        <begin position="544"/>
        <end position="641"/>
    </location>
</feature>
<feature type="region of interest" description="Disordered" evidence="1">
    <location>
        <begin position="48"/>
        <end position="71"/>
    </location>
</feature>
<feature type="compositionally biased region" description="Low complexity" evidence="1">
    <location>
        <begin position="1281"/>
        <end position="1306"/>
    </location>
</feature>
<feature type="region of interest" description="Disordered" evidence="1">
    <location>
        <begin position="1823"/>
        <end position="1846"/>
    </location>
</feature>
<feature type="compositionally biased region" description="Polar residues" evidence="1">
    <location>
        <begin position="884"/>
        <end position="902"/>
    </location>
</feature>
<feature type="region of interest" description="Disordered" evidence="1">
    <location>
        <begin position="668"/>
        <end position="728"/>
    </location>
</feature>
<feature type="compositionally biased region" description="Polar residues" evidence="1">
    <location>
        <begin position="1307"/>
        <end position="1319"/>
    </location>
</feature>
<evidence type="ECO:0000313" key="2">
    <source>
        <dbReference type="EMBL" id="CAD7433076.1"/>
    </source>
</evidence>
<protein>
    <submittedName>
        <fullName evidence="2">Uncharacterized protein</fullName>
    </submittedName>
</protein>